<proteinExistence type="predicted"/>
<dbReference type="STRING" id="560819.SAMN05428998_101491"/>
<accession>A0A1Y6B4X7</accession>
<reference evidence="2 3" key="1">
    <citation type="submission" date="2017-04" db="EMBL/GenBank/DDBJ databases">
        <authorList>
            <person name="Afonso C.L."/>
            <person name="Miller P.J."/>
            <person name="Scott M.A."/>
            <person name="Spackman E."/>
            <person name="Goraichik I."/>
            <person name="Dimitrov K.M."/>
            <person name="Suarez D.L."/>
            <person name="Swayne D.E."/>
        </authorList>
    </citation>
    <scope>NUCLEOTIDE SEQUENCE [LARGE SCALE GENOMIC DNA]</scope>
    <source>
        <strain evidence="2 3">USBA 355</strain>
    </source>
</reference>
<dbReference type="RefSeq" id="WP_085120825.1">
    <property type="nucleotide sequence ID" value="NZ_FWZX01000001.1"/>
</dbReference>
<evidence type="ECO:0000313" key="3">
    <source>
        <dbReference type="Proteomes" id="UP000192917"/>
    </source>
</evidence>
<protein>
    <submittedName>
        <fullName evidence="2">Uncharacterized protein</fullName>
    </submittedName>
</protein>
<keyword evidence="3" id="KW-1185">Reference proteome</keyword>
<dbReference type="Pfam" id="PF20340">
    <property type="entry name" value="DUF6635"/>
    <property type="match status" value="2"/>
</dbReference>
<name>A0A1Y6B4X7_9PROT</name>
<gene>
    <name evidence="2" type="ORF">SAMN05428998_101491</name>
</gene>
<dbReference type="Proteomes" id="UP000192917">
    <property type="component" value="Unassembled WGS sequence"/>
</dbReference>
<organism evidence="2 3">
    <name type="scientific">Tistlia consotensis USBA 355</name>
    <dbReference type="NCBI Taxonomy" id="560819"/>
    <lineage>
        <taxon>Bacteria</taxon>
        <taxon>Pseudomonadati</taxon>
        <taxon>Pseudomonadota</taxon>
        <taxon>Alphaproteobacteria</taxon>
        <taxon>Rhodospirillales</taxon>
        <taxon>Rhodovibrionaceae</taxon>
        <taxon>Tistlia</taxon>
    </lineage>
</organism>
<feature type="region of interest" description="Disordered" evidence="1">
    <location>
        <begin position="1"/>
        <end position="20"/>
    </location>
</feature>
<evidence type="ECO:0000256" key="1">
    <source>
        <dbReference type="SAM" id="MobiDB-lite"/>
    </source>
</evidence>
<dbReference type="InterPro" id="IPR046575">
    <property type="entry name" value="DUF6635"/>
</dbReference>
<sequence>MSDTAEPREPGADADFSALPPANLPVDPSLARRAVRRGIARYCAERRQRIDPFVRRTFGLRGALGLHRHAVGWDLLRAPANLLLAVPVLAARGGARVARRRGLEGLAGRLERHPSFLRTAVARELEWRLFADFLELPYAQHDPAQGPDGGPGEGRRSDRDALALAILADPDLAAALDALLKAIGRKADDPEFRAWLTESLRTYVDSRAAAAELTNALLSAGVGALVAKQWTPGALTLGPVLANLVAQQMAIASFPLGAWAGGLWYGLFPAAAPAVATASAVGGVLVLGAAATAFSGLVADPLQARLGLHQRRLRRFVDALEQRLAEEEGRFALRDHYLARLFDLIDLIGAAARFAR</sequence>
<evidence type="ECO:0000313" key="2">
    <source>
        <dbReference type="EMBL" id="SME92354.1"/>
    </source>
</evidence>
<dbReference type="EMBL" id="FWZX01000001">
    <property type="protein sequence ID" value="SME92354.1"/>
    <property type="molecule type" value="Genomic_DNA"/>
</dbReference>
<dbReference type="AlphaFoldDB" id="A0A1Y6B4X7"/>
<feature type="compositionally biased region" description="Basic and acidic residues" evidence="1">
    <location>
        <begin position="1"/>
        <end position="11"/>
    </location>
</feature>